<dbReference type="InterPro" id="IPR000084">
    <property type="entry name" value="PE-PGRS_N"/>
</dbReference>
<keyword evidence="4" id="KW-1185">Reference proteome</keyword>
<accession>A0ABS5RMZ6</accession>
<reference evidence="3 4" key="1">
    <citation type="submission" date="2021-05" db="EMBL/GenBank/DDBJ databases">
        <title>Mycobacterium acidophilum sp. nov., an extremely acid-tolerant member of the genus Mycobacterium.</title>
        <authorList>
            <person name="Xia J."/>
        </authorList>
    </citation>
    <scope>NUCLEOTIDE SEQUENCE [LARGE SCALE GENOMIC DNA]</scope>
    <source>
        <strain evidence="3 4">M1</strain>
    </source>
</reference>
<name>A0ABS5RMZ6_9MYCO</name>
<proteinExistence type="predicted"/>
<evidence type="ECO:0000313" key="3">
    <source>
        <dbReference type="EMBL" id="MBS9535680.1"/>
    </source>
</evidence>
<evidence type="ECO:0000313" key="4">
    <source>
        <dbReference type="Proteomes" id="UP001519535"/>
    </source>
</evidence>
<organism evidence="3 4">
    <name type="scientific">Mycolicibacter acidiphilus</name>
    <dbReference type="NCBI Taxonomy" id="2835306"/>
    <lineage>
        <taxon>Bacteria</taxon>
        <taxon>Bacillati</taxon>
        <taxon>Actinomycetota</taxon>
        <taxon>Actinomycetes</taxon>
        <taxon>Mycobacteriales</taxon>
        <taxon>Mycobacteriaceae</taxon>
        <taxon>Mycolicibacter</taxon>
    </lineage>
</organism>
<evidence type="ECO:0000256" key="1">
    <source>
        <dbReference type="SAM" id="MobiDB-lite"/>
    </source>
</evidence>
<comment type="caution">
    <text evidence="3">The sequence shown here is derived from an EMBL/GenBank/DDBJ whole genome shotgun (WGS) entry which is preliminary data.</text>
</comment>
<dbReference type="Pfam" id="PF00934">
    <property type="entry name" value="PE"/>
    <property type="match status" value="1"/>
</dbReference>
<feature type="domain" description="PE" evidence="2">
    <location>
        <begin position="4"/>
        <end position="94"/>
    </location>
</feature>
<dbReference type="Proteomes" id="UP001519535">
    <property type="component" value="Unassembled WGS sequence"/>
</dbReference>
<protein>
    <submittedName>
        <fullName evidence="3">PE family protein</fullName>
    </submittedName>
</protein>
<dbReference type="RefSeq" id="WP_214094533.1">
    <property type="nucleotide sequence ID" value="NZ_JAHCLR010000055.1"/>
</dbReference>
<dbReference type="InterPro" id="IPR038332">
    <property type="entry name" value="PPE_sf"/>
</dbReference>
<gene>
    <name evidence="3" type="ORF">KIH27_19015</name>
</gene>
<dbReference type="Gene3D" id="1.10.287.850">
    <property type="entry name" value="HP0062-like domain"/>
    <property type="match status" value="1"/>
</dbReference>
<feature type="region of interest" description="Disordered" evidence="1">
    <location>
        <begin position="235"/>
        <end position="281"/>
    </location>
</feature>
<feature type="region of interest" description="Disordered" evidence="1">
    <location>
        <begin position="201"/>
        <end position="221"/>
    </location>
</feature>
<dbReference type="EMBL" id="JAHCLR010000055">
    <property type="protein sequence ID" value="MBS9535680.1"/>
    <property type="molecule type" value="Genomic_DNA"/>
</dbReference>
<sequence>MAFVTTHPEALTAAATNLQGLDSALTAQNAAAAAPITGVLPAAADEVSALQALQFAAYGKLYEQIAAQAAAMQEMFVHTLRTSADSYGETEAANSAAAGSASAGSLAGAGTAVGGAAAADPTFGLGGIASNSAILAAMQGGTIGSAASEFTGLGKGYITNPSGVVHHVDTVDDIGLASQVTPVAPAVAAAAPAAATVGQTAPATGAPATPAWASGTAPEAAPETPEAITRTTAATAHPDVAARGSTAAVPAGMPGSSSDQGSRGRIRYGVKPKVMPERPGV</sequence>
<evidence type="ECO:0000259" key="2">
    <source>
        <dbReference type="Pfam" id="PF00934"/>
    </source>
</evidence>
<dbReference type="SUPFAM" id="SSF140459">
    <property type="entry name" value="PE/PPE dimer-like"/>
    <property type="match status" value="1"/>
</dbReference>